<protein>
    <recommendedName>
        <fullName evidence="3">ESX-1 secretion-associated protein</fullName>
    </recommendedName>
</protein>
<evidence type="ECO:0008006" key="3">
    <source>
        <dbReference type="Google" id="ProtNLM"/>
    </source>
</evidence>
<comment type="caution">
    <text evidence="1">The sequence shown here is derived from an EMBL/GenBank/DDBJ whole genome shotgun (WGS) entry which is preliminary data.</text>
</comment>
<name>A0A0A0BVR4_9CELL</name>
<organism evidence="1 2">
    <name type="scientific">Cellulomonas bogoriensis 69B4 = DSM 16987</name>
    <dbReference type="NCBI Taxonomy" id="1386082"/>
    <lineage>
        <taxon>Bacteria</taxon>
        <taxon>Bacillati</taxon>
        <taxon>Actinomycetota</taxon>
        <taxon>Actinomycetes</taxon>
        <taxon>Micrococcales</taxon>
        <taxon>Cellulomonadaceae</taxon>
        <taxon>Cellulomonas</taxon>
    </lineage>
</organism>
<gene>
    <name evidence="1" type="ORF">N869_14645</name>
</gene>
<dbReference type="AlphaFoldDB" id="A0A0A0BVR4"/>
<dbReference type="Proteomes" id="UP000054314">
    <property type="component" value="Unassembled WGS sequence"/>
</dbReference>
<sequence>MSEGFAVDLEVLRRHAQRLSMVTDSIGLASHAARSVNLHDGAFGVLCSFIPPFLNRTEVAVGDAVAAAGETVAAAADGVVAMSREYQAADDRAHERLSALSRAVE</sequence>
<evidence type="ECO:0000313" key="1">
    <source>
        <dbReference type="EMBL" id="KGM12498.1"/>
    </source>
</evidence>
<dbReference type="RefSeq" id="WP_052105314.1">
    <property type="nucleotide sequence ID" value="NZ_AXCZ01000094.1"/>
</dbReference>
<reference evidence="1 2" key="1">
    <citation type="submission" date="2013-08" db="EMBL/GenBank/DDBJ databases">
        <title>Genome sequencing of Cellulomonas bogoriensis 69B4.</title>
        <authorList>
            <person name="Chen F."/>
            <person name="Li Y."/>
            <person name="Wang G."/>
        </authorList>
    </citation>
    <scope>NUCLEOTIDE SEQUENCE [LARGE SCALE GENOMIC DNA]</scope>
    <source>
        <strain evidence="1 2">69B4</strain>
    </source>
</reference>
<evidence type="ECO:0000313" key="2">
    <source>
        <dbReference type="Proteomes" id="UP000054314"/>
    </source>
</evidence>
<keyword evidence="2" id="KW-1185">Reference proteome</keyword>
<proteinExistence type="predicted"/>
<dbReference type="OrthoDB" id="3688882at2"/>
<dbReference type="EMBL" id="AXCZ01000094">
    <property type="protein sequence ID" value="KGM12498.1"/>
    <property type="molecule type" value="Genomic_DNA"/>
</dbReference>
<accession>A0A0A0BVR4</accession>